<organism evidence="1 2">
    <name type="scientific">Boletus edulis BED1</name>
    <dbReference type="NCBI Taxonomy" id="1328754"/>
    <lineage>
        <taxon>Eukaryota</taxon>
        <taxon>Fungi</taxon>
        <taxon>Dikarya</taxon>
        <taxon>Basidiomycota</taxon>
        <taxon>Agaricomycotina</taxon>
        <taxon>Agaricomycetes</taxon>
        <taxon>Agaricomycetidae</taxon>
        <taxon>Boletales</taxon>
        <taxon>Boletineae</taxon>
        <taxon>Boletaceae</taxon>
        <taxon>Boletoideae</taxon>
        <taxon>Boletus</taxon>
    </lineage>
</organism>
<dbReference type="InterPro" id="IPR027417">
    <property type="entry name" value="P-loop_NTPase"/>
</dbReference>
<sequence length="93" mass="10254">KLTSTRKLLVQRIDRINVDEAHNIHMAGLSHHGEPAFRPAYGKLGLLRPLLSKGVPIQALSATLPDHVLTTSKLNLVSLPTFWNSVLARTARI</sequence>
<proteinExistence type="predicted"/>
<name>A0AAD4G9P1_BOLED</name>
<accession>A0AAD4G9P1</accession>
<evidence type="ECO:0000313" key="2">
    <source>
        <dbReference type="Proteomes" id="UP001194468"/>
    </source>
</evidence>
<dbReference type="Gene3D" id="3.40.50.300">
    <property type="entry name" value="P-loop containing nucleotide triphosphate hydrolases"/>
    <property type="match status" value="1"/>
</dbReference>
<gene>
    <name evidence="1" type="ORF">L210DRAFT_873515</name>
</gene>
<evidence type="ECO:0000313" key="1">
    <source>
        <dbReference type="EMBL" id="KAF8432364.1"/>
    </source>
</evidence>
<protein>
    <recommendedName>
        <fullName evidence="3">Helicase ATP-binding domain-containing protein</fullName>
    </recommendedName>
</protein>
<dbReference type="EMBL" id="WHUW01000041">
    <property type="protein sequence ID" value="KAF8432364.1"/>
    <property type="molecule type" value="Genomic_DNA"/>
</dbReference>
<comment type="caution">
    <text evidence="1">The sequence shown here is derived from an EMBL/GenBank/DDBJ whole genome shotgun (WGS) entry which is preliminary data.</text>
</comment>
<evidence type="ECO:0008006" key="3">
    <source>
        <dbReference type="Google" id="ProtNLM"/>
    </source>
</evidence>
<dbReference type="AlphaFoldDB" id="A0AAD4G9P1"/>
<reference evidence="1" key="1">
    <citation type="submission" date="2019-10" db="EMBL/GenBank/DDBJ databases">
        <authorList>
            <consortium name="DOE Joint Genome Institute"/>
            <person name="Kuo A."/>
            <person name="Miyauchi S."/>
            <person name="Kiss E."/>
            <person name="Drula E."/>
            <person name="Kohler A."/>
            <person name="Sanchez-Garcia M."/>
            <person name="Andreopoulos B."/>
            <person name="Barry K.W."/>
            <person name="Bonito G."/>
            <person name="Buee M."/>
            <person name="Carver A."/>
            <person name="Chen C."/>
            <person name="Cichocki N."/>
            <person name="Clum A."/>
            <person name="Culley D."/>
            <person name="Crous P.W."/>
            <person name="Fauchery L."/>
            <person name="Girlanda M."/>
            <person name="Hayes R."/>
            <person name="Keri Z."/>
            <person name="LaButti K."/>
            <person name="Lipzen A."/>
            <person name="Lombard V."/>
            <person name="Magnuson J."/>
            <person name="Maillard F."/>
            <person name="Morin E."/>
            <person name="Murat C."/>
            <person name="Nolan M."/>
            <person name="Ohm R."/>
            <person name="Pangilinan J."/>
            <person name="Pereira M."/>
            <person name="Perotto S."/>
            <person name="Peter M."/>
            <person name="Riley R."/>
            <person name="Sitrit Y."/>
            <person name="Stielow B."/>
            <person name="Szollosi G."/>
            <person name="Zifcakova L."/>
            <person name="Stursova M."/>
            <person name="Spatafora J.W."/>
            <person name="Tedersoo L."/>
            <person name="Vaario L.-M."/>
            <person name="Yamada A."/>
            <person name="Yan M."/>
            <person name="Wang P."/>
            <person name="Xu J."/>
            <person name="Bruns T."/>
            <person name="Baldrian P."/>
            <person name="Vilgalys R."/>
            <person name="Henrissat B."/>
            <person name="Grigoriev I.V."/>
            <person name="Hibbett D."/>
            <person name="Nagy L.G."/>
            <person name="Martin F.M."/>
        </authorList>
    </citation>
    <scope>NUCLEOTIDE SEQUENCE</scope>
    <source>
        <strain evidence="1">BED1</strain>
    </source>
</reference>
<dbReference type="Proteomes" id="UP001194468">
    <property type="component" value="Unassembled WGS sequence"/>
</dbReference>
<feature type="non-terminal residue" evidence="1">
    <location>
        <position position="1"/>
    </location>
</feature>
<keyword evidence="2" id="KW-1185">Reference proteome</keyword>
<reference evidence="1" key="2">
    <citation type="journal article" date="2020" name="Nat. Commun.">
        <title>Large-scale genome sequencing of mycorrhizal fungi provides insights into the early evolution of symbiotic traits.</title>
        <authorList>
            <person name="Miyauchi S."/>
            <person name="Kiss E."/>
            <person name="Kuo A."/>
            <person name="Drula E."/>
            <person name="Kohler A."/>
            <person name="Sanchez-Garcia M."/>
            <person name="Morin E."/>
            <person name="Andreopoulos B."/>
            <person name="Barry K.W."/>
            <person name="Bonito G."/>
            <person name="Buee M."/>
            <person name="Carver A."/>
            <person name="Chen C."/>
            <person name="Cichocki N."/>
            <person name="Clum A."/>
            <person name="Culley D."/>
            <person name="Crous P.W."/>
            <person name="Fauchery L."/>
            <person name="Girlanda M."/>
            <person name="Hayes R.D."/>
            <person name="Keri Z."/>
            <person name="LaButti K."/>
            <person name="Lipzen A."/>
            <person name="Lombard V."/>
            <person name="Magnuson J."/>
            <person name="Maillard F."/>
            <person name="Murat C."/>
            <person name="Nolan M."/>
            <person name="Ohm R.A."/>
            <person name="Pangilinan J."/>
            <person name="Pereira M.F."/>
            <person name="Perotto S."/>
            <person name="Peter M."/>
            <person name="Pfister S."/>
            <person name="Riley R."/>
            <person name="Sitrit Y."/>
            <person name="Stielow J.B."/>
            <person name="Szollosi G."/>
            <person name="Zifcakova L."/>
            <person name="Stursova M."/>
            <person name="Spatafora J.W."/>
            <person name="Tedersoo L."/>
            <person name="Vaario L.M."/>
            <person name="Yamada A."/>
            <person name="Yan M."/>
            <person name="Wang P."/>
            <person name="Xu J."/>
            <person name="Bruns T."/>
            <person name="Baldrian P."/>
            <person name="Vilgalys R."/>
            <person name="Dunand C."/>
            <person name="Henrissat B."/>
            <person name="Grigoriev I.V."/>
            <person name="Hibbett D."/>
            <person name="Nagy L.G."/>
            <person name="Martin F.M."/>
        </authorList>
    </citation>
    <scope>NUCLEOTIDE SEQUENCE</scope>
    <source>
        <strain evidence="1">BED1</strain>
    </source>
</reference>